<sequence>MGFPKVEFFEEKISGKIPWKKRQIKDLIDNLQEGDKLILPEMSRLGRSLLEIMEMLSVLKEKQVDVYDIKNNWQLNGSLQSEVMAFCFSIAARIERDLLIQRCSEGRKAAMARGVVFGRPKGPGSSKLDKYKEEIIALLKTGSRQTYIAKKYNCTPATVSIWLKKREIKVEQEY</sequence>
<dbReference type="SMART" id="SM00857">
    <property type="entry name" value="Resolvase"/>
    <property type="match status" value="1"/>
</dbReference>
<dbReference type="Gene3D" id="3.40.50.1390">
    <property type="entry name" value="Resolvase, N-terminal catalytic domain"/>
    <property type="match status" value="1"/>
</dbReference>
<reference evidence="2" key="1">
    <citation type="journal article" date="2015" name="Nature">
        <title>Complex archaea that bridge the gap between prokaryotes and eukaryotes.</title>
        <authorList>
            <person name="Spang A."/>
            <person name="Saw J.H."/>
            <person name="Jorgensen S.L."/>
            <person name="Zaremba-Niedzwiedzka K."/>
            <person name="Martijn J."/>
            <person name="Lind A.E."/>
            <person name="van Eijk R."/>
            <person name="Schleper C."/>
            <person name="Guy L."/>
            <person name="Ettema T.J."/>
        </authorList>
    </citation>
    <scope>NUCLEOTIDE SEQUENCE</scope>
</reference>
<feature type="domain" description="Resolvase/invertase-type recombinase catalytic" evidence="1">
    <location>
        <begin position="1"/>
        <end position="114"/>
    </location>
</feature>
<comment type="caution">
    <text evidence="2">The sequence shown here is derived from an EMBL/GenBank/DDBJ whole genome shotgun (WGS) entry which is preliminary data.</text>
</comment>
<dbReference type="InterPro" id="IPR006119">
    <property type="entry name" value="Resolv_N"/>
</dbReference>
<dbReference type="GO" id="GO:0000150">
    <property type="term" value="F:DNA strand exchange activity"/>
    <property type="evidence" value="ECO:0007669"/>
    <property type="project" value="InterPro"/>
</dbReference>
<dbReference type="PANTHER" id="PTHR30461:SF19">
    <property type="entry name" value="SITE-SPECIFIC RECOMBINASE RESOLVASE FAMILY"/>
    <property type="match status" value="1"/>
</dbReference>
<evidence type="ECO:0000313" key="2">
    <source>
        <dbReference type="EMBL" id="KKK90771.1"/>
    </source>
</evidence>
<dbReference type="SUPFAM" id="SSF53041">
    <property type="entry name" value="Resolvase-like"/>
    <property type="match status" value="1"/>
</dbReference>
<dbReference type="AlphaFoldDB" id="A0A0F9C264"/>
<dbReference type="GO" id="GO:0003677">
    <property type="term" value="F:DNA binding"/>
    <property type="evidence" value="ECO:0007669"/>
    <property type="project" value="InterPro"/>
</dbReference>
<protein>
    <recommendedName>
        <fullName evidence="1">Resolvase/invertase-type recombinase catalytic domain-containing protein</fullName>
    </recommendedName>
</protein>
<dbReference type="Pfam" id="PF00239">
    <property type="entry name" value="Resolvase"/>
    <property type="match status" value="1"/>
</dbReference>
<dbReference type="PROSITE" id="PS51736">
    <property type="entry name" value="RECOMBINASES_3"/>
    <property type="match status" value="1"/>
</dbReference>
<dbReference type="InterPro" id="IPR036162">
    <property type="entry name" value="Resolvase-like_N_sf"/>
</dbReference>
<accession>A0A0F9C264</accession>
<dbReference type="PANTHER" id="PTHR30461">
    <property type="entry name" value="DNA-INVERTASE FROM LAMBDOID PROPHAGE"/>
    <property type="match status" value="1"/>
</dbReference>
<proteinExistence type="predicted"/>
<dbReference type="EMBL" id="LAZR01048947">
    <property type="protein sequence ID" value="KKK90771.1"/>
    <property type="molecule type" value="Genomic_DNA"/>
</dbReference>
<dbReference type="Gene3D" id="1.10.10.60">
    <property type="entry name" value="Homeodomain-like"/>
    <property type="match status" value="1"/>
</dbReference>
<evidence type="ECO:0000259" key="1">
    <source>
        <dbReference type="PROSITE" id="PS51736"/>
    </source>
</evidence>
<dbReference type="CDD" id="cd03768">
    <property type="entry name" value="SR_ResInv"/>
    <property type="match status" value="1"/>
</dbReference>
<organism evidence="2">
    <name type="scientific">marine sediment metagenome</name>
    <dbReference type="NCBI Taxonomy" id="412755"/>
    <lineage>
        <taxon>unclassified sequences</taxon>
        <taxon>metagenomes</taxon>
        <taxon>ecological metagenomes</taxon>
    </lineage>
</organism>
<gene>
    <name evidence="2" type="ORF">LCGC14_2719660</name>
</gene>
<dbReference type="InterPro" id="IPR050639">
    <property type="entry name" value="SSR_resolvase"/>
</dbReference>
<name>A0A0F9C264_9ZZZZ</name>